<evidence type="ECO:0000313" key="2">
    <source>
        <dbReference type="Proteomes" id="UP000183832"/>
    </source>
</evidence>
<evidence type="ECO:0000313" key="1">
    <source>
        <dbReference type="EMBL" id="CRK89999.1"/>
    </source>
</evidence>
<organism evidence="1 2">
    <name type="scientific">Clunio marinus</name>
    <dbReference type="NCBI Taxonomy" id="568069"/>
    <lineage>
        <taxon>Eukaryota</taxon>
        <taxon>Metazoa</taxon>
        <taxon>Ecdysozoa</taxon>
        <taxon>Arthropoda</taxon>
        <taxon>Hexapoda</taxon>
        <taxon>Insecta</taxon>
        <taxon>Pterygota</taxon>
        <taxon>Neoptera</taxon>
        <taxon>Endopterygota</taxon>
        <taxon>Diptera</taxon>
        <taxon>Nematocera</taxon>
        <taxon>Chironomoidea</taxon>
        <taxon>Chironomidae</taxon>
        <taxon>Clunio</taxon>
    </lineage>
</organism>
<sequence length="81" mass="9365">MLKCDEGVKSKYSINLTLKFHKMIIADLKSFQMSTEQKSYLKMTNSVHNKLIDRVLVPTNADSSLRHSFMEITLLLSKFVQ</sequence>
<name>A0A1J1HPM2_9DIPT</name>
<reference evidence="1 2" key="1">
    <citation type="submission" date="2015-04" db="EMBL/GenBank/DDBJ databases">
        <authorList>
            <person name="Syromyatnikov M.Y."/>
            <person name="Popov V.N."/>
        </authorList>
    </citation>
    <scope>NUCLEOTIDE SEQUENCE [LARGE SCALE GENOMIC DNA]</scope>
</reference>
<proteinExistence type="predicted"/>
<dbReference type="Proteomes" id="UP000183832">
    <property type="component" value="Unassembled WGS sequence"/>
</dbReference>
<accession>A0A1J1HPM2</accession>
<gene>
    <name evidence="1" type="ORF">CLUMA_CG003725</name>
</gene>
<dbReference type="EMBL" id="CVRI01000015">
    <property type="protein sequence ID" value="CRK89999.1"/>
    <property type="molecule type" value="Genomic_DNA"/>
</dbReference>
<dbReference type="AlphaFoldDB" id="A0A1J1HPM2"/>
<protein>
    <submittedName>
        <fullName evidence="1">CLUMA_CG003725, isoform A</fullName>
    </submittedName>
</protein>
<keyword evidence="2" id="KW-1185">Reference proteome</keyword>